<dbReference type="AlphaFoldDB" id="A0AAV4YA79"/>
<gene>
    <name evidence="1" type="ORF">CEXT_416521</name>
</gene>
<reference evidence="1 2" key="1">
    <citation type="submission" date="2021-06" db="EMBL/GenBank/DDBJ databases">
        <title>Caerostris extrusa draft genome.</title>
        <authorList>
            <person name="Kono N."/>
            <person name="Arakawa K."/>
        </authorList>
    </citation>
    <scope>NUCLEOTIDE SEQUENCE [LARGE SCALE GENOMIC DNA]</scope>
</reference>
<evidence type="ECO:0000313" key="2">
    <source>
        <dbReference type="Proteomes" id="UP001054945"/>
    </source>
</evidence>
<accession>A0AAV4YA79</accession>
<dbReference type="Proteomes" id="UP001054945">
    <property type="component" value="Unassembled WGS sequence"/>
</dbReference>
<comment type="caution">
    <text evidence="1">The sequence shown here is derived from an EMBL/GenBank/DDBJ whole genome shotgun (WGS) entry which is preliminary data.</text>
</comment>
<sequence length="96" mass="10521">MDPNSRRVSPITLQGGGGMLISPFGKFHGVVETVPGTSRWKENSCCLCVLLFGCGFPRTKDMQMPEIFHERGCSNESSYVTAAVAKRVSNREGVRL</sequence>
<dbReference type="EMBL" id="BPLR01001516">
    <property type="protein sequence ID" value="GIZ02871.1"/>
    <property type="molecule type" value="Genomic_DNA"/>
</dbReference>
<name>A0AAV4YA79_CAEEX</name>
<organism evidence="1 2">
    <name type="scientific">Caerostris extrusa</name>
    <name type="common">Bark spider</name>
    <name type="synonym">Caerostris bankana</name>
    <dbReference type="NCBI Taxonomy" id="172846"/>
    <lineage>
        <taxon>Eukaryota</taxon>
        <taxon>Metazoa</taxon>
        <taxon>Ecdysozoa</taxon>
        <taxon>Arthropoda</taxon>
        <taxon>Chelicerata</taxon>
        <taxon>Arachnida</taxon>
        <taxon>Araneae</taxon>
        <taxon>Araneomorphae</taxon>
        <taxon>Entelegynae</taxon>
        <taxon>Araneoidea</taxon>
        <taxon>Araneidae</taxon>
        <taxon>Caerostris</taxon>
    </lineage>
</organism>
<evidence type="ECO:0000313" key="1">
    <source>
        <dbReference type="EMBL" id="GIZ02871.1"/>
    </source>
</evidence>
<protein>
    <submittedName>
        <fullName evidence="1">Uncharacterized protein</fullName>
    </submittedName>
</protein>
<keyword evidence="2" id="KW-1185">Reference proteome</keyword>
<proteinExistence type="predicted"/>